<proteinExistence type="predicted"/>
<comment type="caution">
    <text evidence="5">The sequence shown here is derived from an EMBL/GenBank/DDBJ whole genome shotgun (WGS) entry which is preliminary data.</text>
</comment>
<accession>A0AAJ1BHQ2</accession>
<dbReference type="PROSITE" id="PS01124">
    <property type="entry name" value="HTH_ARAC_FAMILY_2"/>
    <property type="match status" value="1"/>
</dbReference>
<evidence type="ECO:0000313" key="5">
    <source>
        <dbReference type="EMBL" id="MCH4294897.1"/>
    </source>
</evidence>
<dbReference type="InterPro" id="IPR018060">
    <property type="entry name" value="HTH_AraC"/>
</dbReference>
<dbReference type="Proteomes" id="UP001297581">
    <property type="component" value="Unassembled WGS sequence"/>
</dbReference>
<dbReference type="EMBL" id="JAKUDL010000003">
    <property type="protein sequence ID" value="MCH4294897.1"/>
    <property type="molecule type" value="Genomic_DNA"/>
</dbReference>
<dbReference type="PANTHER" id="PTHR46796">
    <property type="entry name" value="HTH-TYPE TRANSCRIPTIONAL ACTIVATOR RHAS-RELATED"/>
    <property type="match status" value="1"/>
</dbReference>
<keyword evidence="6" id="KW-1185">Reference proteome</keyword>
<dbReference type="Gene3D" id="1.10.10.60">
    <property type="entry name" value="Homeodomain-like"/>
    <property type="match status" value="1"/>
</dbReference>
<protein>
    <submittedName>
        <fullName evidence="5">Helix-turn-helix domain-containing protein</fullName>
    </submittedName>
</protein>
<dbReference type="SUPFAM" id="SSF46689">
    <property type="entry name" value="Homeodomain-like"/>
    <property type="match status" value="1"/>
</dbReference>
<dbReference type="InterPro" id="IPR020449">
    <property type="entry name" value="Tscrpt_reg_AraC-type_HTH"/>
</dbReference>
<dbReference type="AlphaFoldDB" id="A0AAJ1BHQ2"/>
<keyword evidence="3" id="KW-0804">Transcription</keyword>
<dbReference type="PANTHER" id="PTHR46796:SF13">
    <property type="entry name" value="HTH-TYPE TRANSCRIPTIONAL ACTIVATOR RHAS"/>
    <property type="match status" value="1"/>
</dbReference>
<dbReference type="Pfam" id="PF20240">
    <property type="entry name" value="DUF6597"/>
    <property type="match status" value="1"/>
</dbReference>
<dbReference type="GO" id="GO:0003700">
    <property type="term" value="F:DNA-binding transcription factor activity"/>
    <property type="evidence" value="ECO:0007669"/>
    <property type="project" value="InterPro"/>
</dbReference>
<feature type="domain" description="HTH araC/xylS-type" evidence="4">
    <location>
        <begin position="169"/>
        <end position="267"/>
    </location>
</feature>
<keyword evidence="2" id="KW-0238">DNA-binding</keyword>
<sequence>MSTLPHLGFQVYQPCAPLLPYVRCYWQITRIAAPETRSTEFMHPEGGSGIIFNFGAPMHFDGWQHRAQCLVTGPTKQSTRLELSGRVDALGIRFWPGAGRAFLKTPLSEMLGQTLTPADLSLALLSDELAERLAVLPTAPERIALLETRLLHYLTAHGSQTQTTEPSMKYALNWIAEQKGQGEIRNLLTEIDISQRQLERLFQQNLGMSPKNYSILQRTGFARELLKSDTDSPLTDIGYQAGFYDQAHFIREFKQVIGITPGQFRSKSLQRR</sequence>
<evidence type="ECO:0000313" key="6">
    <source>
        <dbReference type="Proteomes" id="UP001297581"/>
    </source>
</evidence>
<dbReference type="GO" id="GO:0043565">
    <property type="term" value="F:sequence-specific DNA binding"/>
    <property type="evidence" value="ECO:0007669"/>
    <property type="project" value="InterPro"/>
</dbReference>
<evidence type="ECO:0000256" key="3">
    <source>
        <dbReference type="ARBA" id="ARBA00023163"/>
    </source>
</evidence>
<keyword evidence="1" id="KW-0805">Transcription regulation</keyword>
<reference evidence="5 6" key="1">
    <citation type="submission" date="2022-02" db="EMBL/GenBank/DDBJ databases">
        <title>The genome sequence of Shewanella sp. 3B26.</title>
        <authorList>
            <person name="Du J."/>
        </authorList>
    </citation>
    <scope>NUCLEOTIDE SEQUENCE [LARGE SCALE GENOMIC DNA]</scope>
    <source>
        <strain evidence="5 6">3B26</strain>
    </source>
</reference>
<dbReference type="SMART" id="SM00342">
    <property type="entry name" value="HTH_ARAC"/>
    <property type="match status" value="1"/>
</dbReference>
<name>A0AAJ1BHQ2_9GAMM</name>
<dbReference type="PRINTS" id="PR00032">
    <property type="entry name" value="HTHARAC"/>
</dbReference>
<dbReference type="InterPro" id="IPR050204">
    <property type="entry name" value="AraC_XylS_family_regulators"/>
</dbReference>
<evidence type="ECO:0000256" key="1">
    <source>
        <dbReference type="ARBA" id="ARBA00023015"/>
    </source>
</evidence>
<evidence type="ECO:0000256" key="2">
    <source>
        <dbReference type="ARBA" id="ARBA00023125"/>
    </source>
</evidence>
<dbReference type="InterPro" id="IPR009057">
    <property type="entry name" value="Homeodomain-like_sf"/>
</dbReference>
<dbReference type="Pfam" id="PF12833">
    <property type="entry name" value="HTH_18"/>
    <property type="match status" value="1"/>
</dbReference>
<organism evidence="5 6">
    <name type="scientific">Shewanella zhuhaiensis</name>
    <dbReference type="NCBI Taxonomy" id="2919576"/>
    <lineage>
        <taxon>Bacteria</taxon>
        <taxon>Pseudomonadati</taxon>
        <taxon>Pseudomonadota</taxon>
        <taxon>Gammaproteobacteria</taxon>
        <taxon>Alteromonadales</taxon>
        <taxon>Shewanellaceae</taxon>
        <taxon>Shewanella</taxon>
    </lineage>
</organism>
<dbReference type="RefSeq" id="WP_240591177.1">
    <property type="nucleotide sequence ID" value="NZ_JAKUDL010000003.1"/>
</dbReference>
<evidence type="ECO:0000259" key="4">
    <source>
        <dbReference type="PROSITE" id="PS01124"/>
    </source>
</evidence>
<dbReference type="InterPro" id="IPR046532">
    <property type="entry name" value="DUF6597"/>
</dbReference>
<gene>
    <name evidence="5" type="ORF">MJ923_11340</name>
</gene>